<proteinExistence type="predicted"/>
<dbReference type="EMBL" id="KZ819662">
    <property type="protein sequence ID" value="PWN30759.1"/>
    <property type="molecule type" value="Genomic_DNA"/>
</dbReference>
<accession>A0A316UZN0</accession>
<organism evidence="2 3">
    <name type="scientific">Jaminaea rosea</name>
    <dbReference type="NCBI Taxonomy" id="1569628"/>
    <lineage>
        <taxon>Eukaryota</taxon>
        <taxon>Fungi</taxon>
        <taxon>Dikarya</taxon>
        <taxon>Basidiomycota</taxon>
        <taxon>Ustilaginomycotina</taxon>
        <taxon>Exobasidiomycetes</taxon>
        <taxon>Microstromatales</taxon>
        <taxon>Microstromatales incertae sedis</taxon>
        <taxon>Jaminaea</taxon>
    </lineage>
</organism>
<feature type="region of interest" description="Disordered" evidence="1">
    <location>
        <begin position="26"/>
        <end position="56"/>
    </location>
</feature>
<reference evidence="2 3" key="1">
    <citation type="journal article" date="2018" name="Mol. Biol. Evol.">
        <title>Broad Genomic Sampling Reveals a Smut Pathogenic Ancestry of the Fungal Clade Ustilaginomycotina.</title>
        <authorList>
            <person name="Kijpornyongpan T."/>
            <person name="Mondo S.J."/>
            <person name="Barry K."/>
            <person name="Sandor L."/>
            <person name="Lee J."/>
            <person name="Lipzen A."/>
            <person name="Pangilinan J."/>
            <person name="LaButti K."/>
            <person name="Hainaut M."/>
            <person name="Henrissat B."/>
            <person name="Grigoriev I.V."/>
            <person name="Spatafora J.W."/>
            <person name="Aime M.C."/>
        </authorList>
    </citation>
    <scope>NUCLEOTIDE SEQUENCE [LARGE SCALE GENOMIC DNA]</scope>
    <source>
        <strain evidence="2 3">MCA 5214</strain>
    </source>
</reference>
<evidence type="ECO:0000313" key="3">
    <source>
        <dbReference type="Proteomes" id="UP000245884"/>
    </source>
</evidence>
<name>A0A316UZN0_9BASI</name>
<gene>
    <name evidence="2" type="ORF">BDZ90DRAFT_229754</name>
</gene>
<evidence type="ECO:0000313" key="2">
    <source>
        <dbReference type="EMBL" id="PWN30759.1"/>
    </source>
</evidence>
<keyword evidence="3" id="KW-1185">Reference proteome</keyword>
<dbReference type="Proteomes" id="UP000245884">
    <property type="component" value="Unassembled WGS sequence"/>
</dbReference>
<dbReference type="RefSeq" id="XP_025365371.1">
    <property type="nucleotide sequence ID" value="XM_025505201.1"/>
</dbReference>
<dbReference type="GeneID" id="37027024"/>
<evidence type="ECO:0000256" key="1">
    <source>
        <dbReference type="SAM" id="MobiDB-lite"/>
    </source>
</evidence>
<dbReference type="AlphaFoldDB" id="A0A316UZN0"/>
<protein>
    <submittedName>
        <fullName evidence="2">Uncharacterized protein</fullName>
    </submittedName>
</protein>
<feature type="compositionally biased region" description="Acidic residues" evidence="1">
    <location>
        <begin position="28"/>
        <end position="44"/>
    </location>
</feature>
<sequence length="56" mass="6014">MAREQCSRWDEQRLLNHLDECVVAAAAADDDDDDDDGGGDDEQQENAHGGRGRAGG</sequence>